<feature type="compositionally biased region" description="Basic and acidic residues" evidence="1">
    <location>
        <begin position="53"/>
        <end position="63"/>
    </location>
</feature>
<evidence type="ECO:0000313" key="3">
    <source>
        <dbReference type="Proteomes" id="UP000319837"/>
    </source>
</evidence>
<name>A0A553SFP4_NIACI</name>
<evidence type="ECO:0000256" key="1">
    <source>
        <dbReference type="SAM" id="MobiDB-lite"/>
    </source>
</evidence>
<accession>A0A553SFP4</accession>
<dbReference type="Pfam" id="PF12758">
    <property type="entry name" value="DUF3813"/>
    <property type="match status" value="1"/>
</dbReference>
<dbReference type="Proteomes" id="UP000319837">
    <property type="component" value="Unassembled WGS sequence"/>
</dbReference>
<feature type="compositionally biased region" description="Polar residues" evidence="1">
    <location>
        <begin position="43"/>
        <end position="52"/>
    </location>
</feature>
<dbReference type="InterPro" id="IPR024217">
    <property type="entry name" value="DUF3813"/>
</dbReference>
<sequence length="63" mass="7092">MGNRLFQEARQAVELAKMSDGRDSERMIAIAKNALSSAYANTTSAEQEQLSDMQKELEQLETR</sequence>
<dbReference type="AlphaFoldDB" id="A0A553SFP4"/>
<gene>
    <name evidence="2" type="ORF">CEQ21_09230</name>
</gene>
<proteinExistence type="predicted"/>
<feature type="region of interest" description="Disordered" evidence="1">
    <location>
        <begin position="43"/>
        <end position="63"/>
    </location>
</feature>
<protein>
    <submittedName>
        <fullName evidence="2">DUF3813 domain-containing protein</fullName>
    </submittedName>
</protein>
<evidence type="ECO:0000313" key="2">
    <source>
        <dbReference type="EMBL" id="TRZ35806.1"/>
    </source>
</evidence>
<dbReference type="EMBL" id="RIBP01000004">
    <property type="protein sequence ID" value="TRZ35806.1"/>
    <property type="molecule type" value="Genomic_DNA"/>
</dbReference>
<dbReference type="RefSeq" id="WP_185764359.1">
    <property type="nucleotide sequence ID" value="NZ_RIBP01000004.1"/>
</dbReference>
<comment type="caution">
    <text evidence="2">The sequence shown here is derived from an EMBL/GenBank/DDBJ whole genome shotgun (WGS) entry which is preliminary data.</text>
</comment>
<organism evidence="2 3">
    <name type="scientific">Niallia circulans</name>
    <name type="common">Bacillus circulans</name>
    <dbReference type="NCBI Taxonomy" id="1397"/>
    <lineage>
        <taxon>Bacteria</taxon>
        <taxon>Bacillati</taxon>
        <taxon>Bacillota</taxon>
        <taxon>Bacilli</taxon>
        <taxon>Bacillales</taxon>
        <taxon>Bacillaceae</taxon>
        <taxon>Niallia</taxon>
    </lineage>
</organism>
<reference evidence="3" key="1">
    <citation type="submission" date="2018-10" db="EMBL/GenBank/DDBJ databases">
        <title>FDA dAtabase for Regulatory Grade micrObial Sequences (FDA-ARGOS): Supporting development and validation of Infectious Disease Dx tests.</title>
        <authorList>
            <person name="Minogue T."/>
            <person name="Wolcott M."/>
            <person name="Wasieloski L."/>
            <person name="Aguilar W."/>
            <person name="Moore D."/>
            <person name="Tallon L."/>
            <person name="Sadzewicz L."/>
            <person name="Sengamalay N."/>
            <person name="Ott S."/>
            <person name="Godinez A."/>
            <person name="Nagaraj S."/>
            <person name="Vavikolanu K."/>
            <person name="Vyas G."/>
            <person name="Nadendla S."/>
            <person name="George J."/>
            <person name="Sichtig H."/>
        </authorList>
    </citation>
    <scope>NUCLEOTIDE SEQUENCE [LARGE SCALE GENOMIC DNA]</scope>
    <source>
        <strain evidence="3">FDAARGOS_343</strain>
    </source>
</reference>